<evidence type="ECO:0000313" key="3">
    <source>
        <dbReference type="Proteomes" id="UP000198680"/>
    </source>
</evidence>
<sequence>MVLELLMITGVLAVAVPALVRGAVGLRRRSGHYSSDVTADRISLVLLVTGRLLTLLLAGALSLVVLVSAVGAIARDLRMPGLVSVFFVLDLLVAVLVVLTFGRRDRRRVRRRATPAAR</sequence>
<proteinExistence type="predicted"/>
<dbReference type="AlphaFoldDB" id="A0A1G9Q405"/>
<dbReference type="Proteomes" id="UP000198680">
    <property type="component" value="Unassembled WGS sequence"/>
</dbReference>
<organism evidence="2 3">
    <name type="scientific">Geodermatophilus siccatus</name>
    <dbReference type="NCBI Taxonomy" id="1137991"/>
    <lineage>
        <taxon>Bacteria</taxon>
        <taxon>Bacillati</taxon>
        <taxon>Actinomycetota</taxon>
        <taxon>Actinomycetes</taxon>
        <taxon>Geodermatophilales</taxon>
        <taxon>Geodermatophilaceae</taxon>
        <taxon>Geodermatophilus</taxon>
    </lineage>
</organism>
<dbReference type="OrthoDB" id="5197346at2"/>
<feature type="transmembrane region" description="Helical" evidence="1">
    <location>
        <begin position="44"/>
        <end position="73"/>
    </location>
</feature>
<dbReference type="EMBL" id="FNHE01000003">
    <property type="protein sequence ID" value="SDM05471.1"/>
    <property type="molecule type" value="Genomic_DNA"/>
</dbReference>
<evidence type="ECO:0000313" key="2">
    <source>
        <dbReference type="EMBL" id="SDM05471.1"/>
    </source>
</evidence>
<keyword evidence="1" id="KW-0472">Membrane</keyword>
<dbReference type="RefSeq" id="WP_091215797.1">
    <property type="nucleotide sequence ID" value="NZ_FNHE01000003.1"/>
</dbReference>
<protein>
    <submittedName>
        <fullName evidence="2">Uncharacterized protein</fullName>
    </submittedName>
</protein>
<keyword evidence="1" id="KW-1133">Transmembrane helix</keyword>
<accession>A0A1G9Q405</accession>
<feature type="transmembrane region" description="Helical" evidence="1">
    <location>
        <begin position="6"/>
        <end position="24"/>
    </location>
</feature>
<evidence type="ECO:0000256" key="1">
    <source>
        <dbReference type="SAM" id="Phobius"/>
    </source>
</evidence>
<feature type="transmembrane region" description="Helical" evidence="1">
    <location>
        <begin position="79"/>
        <end position="102"/>
    </location>
</feature>
<keyword evidence="1" id="KW-0812">Transmembrane</keyword>
<name>A0A1G9Q405_9ACTN</name>
<gene>
    <name evidence="2" type="ORF">SAMN05660642_01485</name>
</gene>
<keyword evidence="3" id="KW-1185">Reference proteome</keyword>
<reference evidence="3" key="1">
    <citation type="submission" date="2016-10" db="EMBL/GenBank/DDBJ databases">
        <authorList>
            <person name="Varghese N."/>
            <person name="Submissions S."/>
        </authorList>
    </citation>
    <scope>NUCLEOTIDE SEQUENCE [LARGE SCALE GENOMIC DNA]</scope>
    <source>
        <strain evidence="3">DSM 45419</strain>
    </source>
</reference>